<accession>A0A2G7GBW3</accession>
<evidence type="ECO:0000313" key="2">
    <source>
        <dbReference type="EMBL" id="PIG90333.1"/>
    </source>
</evidence>
<dbReference type="EMBL" id="NEXV01000008">
    <property type="protein sequence ID" value="PIG90333.1"/>
    <property type="molecule type" value="Genomic_DNA"/>
</dbReference>
<organism evidence="2 3">
    <name type="scientific">Aspergillus arachidicola</name>
    <dbReference type="NCBI Taxonomy" id="656916"/>
    <lineage>
        <taxon>Eukaryota</taxon>
        <taxon>Fungi</taxon>
        <taxon>Dikarya</taxon>
        <taxon>Ascomycota</taxon>
        <taxon>Pezizomycotina</taxon>
        <taxon>Eurotiomycetes</taxon>
        <taxon>Eurotiomycetidae</taxon>
        <taxon>Eurotiales</taxon>
        <taxon>Aspergillaceae</taxon>
        <taxon>Aspergillus</taxon>
        <taxon>Aspergillus subgen. Circumdati</taxon>
    </lineage>
</organism>
<dbReference type="InterPro" id="IPR025337">
    <property type="entry name" value="Questin_oxidase-like"/>
</dbReference>
<dbReference type="Proteomes" id="UP000231358">
    <property type="component" value="Unassembled WGS sequence"/>
</dbReference>
<dbReference type="AlphaFoldDB" id="A0A2G7GBW3"/>
<dbReference type="PANTHER" id="PTHR35870:SF6">
    <property type="entry name" value="MGS207 PROTEIN"/>
    <property type="match status" value="1"/>
</dbReference>
<proteinExistence type="predicted"/>
<dbReference type="STRING" id="656916.A0A2G7GBW3"/>
<dbReference type="Pfam" id="PF14027">
    <property type="entry name" value="Questin_oxidase"/>
    <property type="match status" value="1"/>
</dbReference>
<reference evidence="2 3" key="1">
    <citation type="submission" date="2017-05" db="EMBL/GenBank/DDBJ databases">
        <title>Genome sequence for an aflatoxigenic pathogen of Argentinian peanut, Aspergillus arachidicola.</title>
        <authorList>
            <person name="Moore G."/>
            <person name="Beltz S.B."/>
            <person name="Mack B.M."/>
        </authorList>
    </citation>
    <scope>NUCLEOTIDE SEQUENCE [LARGE SCALE GENOMIC DNA]</scope>
    <source>
        <strain evidence="2 3">CBS 117610</strain>
    </source>
</reference>
<name>A0A2G7GBW3_9EURO</name>
<dbReference type="PANTHER" id="PTHR35870">
    <property type="entry name" value="PROTEIN, PUTATIVE (AFU_ORTHOLOGUE AFUA_5G03330)-RELATED"/>
    <property type="match status" value="1"/>
</dbReference>
<evidence type="ECO:0000256" key="1">
    <source>
        <dbReference type="ARBA" id="ARBA00023002"/>
    </source>
</evidence>
<keyword evidence="3" id="KW-1185">Reference proteome</keyword>
<comment type="caution">
    <text evidence="2">The sequence shown here is derived from an EMBL/GenBank/DDBJ whole genome shotgun (WGS) entry which is preliminary data.</text>
</comment>
<sequence length="449" mass="51274">MASNQDFVLPPVSSFDLQSLPDERSKTLYTLLQRNHQNHAVLSGPKLIFHNHMPHMLGSAYLLGYPCDKLIEMYQNESSQLKSLNDGLIRTGITKDNWRQLLGKKKYTAAYTAFFDQELANTPNDWKTLVNEYLFTPPQPLINGFIGGLGHAFIHLAYAYEFSNPQIATEALSLGCTDRDPIHHYLDSPYPDTSTYKTTSAKEILHRVHTDTRFSNLFSVPGFINIATTFAHAEHALLEHWNAWDIVNPAEQFRDVVDLAGLLLIESRNGEGEYDFFLAHLLTVGHALRVLLPSFPWGYRVGVLRQFWLFVLYVYVAQLRPGVGDGRNVGGVELRGRDWGWVYERCLEGESWGDAHVVKVVRAFRMLEEWKNEKDGWCLRAAVSFWRDFEVGLALGLGWRALRLRSDGTSRLIMYHQDVPFILQSTITYLETEMVSTRYGLLLCVQNVA</sequence>
<evidence type="ECO:0000313" key="3">
    <source>
        <dbReference type="Proteomes" id="UP000231358"/>
    </source>
</evidence>
<dbReference type="GO" id="GO:0016491">
    <property type="term" value="F:oxidoreductase activity"/>
    <property type="evidence" value="ECO:0007669"/>
    <property type="project" value="UniProtKB-KW"/>
</dbReference>
<protein>
    <submittedName>
        <fullName evidence="2">Uncharacterized protein</fullName>
    </submittedName>
</protein>
<gene>
    <name evidence="2" type="ORF">AARAC_008003</name>
</gene>
<keyword evidence="1" id="KW-0560">Oxidoreductase</keyword>